<reference evidence="2" key="1">
    <citation type="submission" date="2018-05" db="EMBL/GenBank/DDBJ databases">
        <title>Micromonospora globispora sp. nov. and Micromonospora rugosa sp. nov., isolated from marine sediment.</title>
        <authorList>
            <person name="Carro L."/>
            <person name="Aysel V."/>
            <person name="Cetin D."/>
            <person name="Igual J.M."/>
            <person name="Klenk H.-P."/>
            <person name="Trujillo M.E."/>
            <person name="Sahin N."/>
        </authorList>
    </citation>
    <scope>NUCLEOTIDE SEQUENCE [LARGE SCALE GENOMIC DNA]</scope>
    <source>
        <strain evidence="2">S2904</strain>
    </source>
</reference>
<organism evidence="1 2">
    <name type="scientific">Micromonospora globispora</name>
    <dbReference type="NCBI Taxonomy" id="1450148"/>
    <lineage>
        <taxon>Bacteria</taxon>
        <taxon>Bacillati</taxon>
        <taxon>Actinomycetota</taxon>
        <taxon>Actinomycetes</taxon>
        <taxon>Micromonosporales</taxon>
        <taxon>Micromonosporaceae</taxon>
        <taxon>Micromonospora</taxon>
    </lineage>
</organism>
<evidence type="ECO:0000313" key="1">
    <source>
        <dbReference type="EMBL" id="PWU46341.1"/>
    </source>
</evidence>
<proteinExistence type="predicted"/>
<dbReference type="Proteomes" id="UP000245683">
    <property type="component" value="Unassembled WGS sequence"/>
</dbReference>
<name>A0A317K090_9ACTN</name>
<dbReference type="AlphaFoldDB" id="A0A317K090"/>
<dbReference type="OrthoDB" id="292843at2"/>
<sequence length="59" mass="6473">MAAGAASGGEDLFEHEEVAALADDVAVRWEGDSFHAGARHTDRCVCWLTGWYRQEPPAR</sequence>
<comment type="caution">
    <text evidence="1">The sequence shown here is derived from an EMBL/GenBank/DDBJ whole genome shotgun (WGS) entry which is preliminary data.</text>
</comment>
<evidence type="ECO:0000313" key="2">
    <source>
        <dbReference type="Proteomes" id="UP000245683"/>
    </source>
</evidence>
<accession>A0A317K090</accession>
<dbReference type="EMBL" id="QGSV01000222">
    <property type="protein sequence ID" value="PWU46341.1"/>
    <property type="molecule type" value="Genomic_DNA"/>
</dbReference>
<protein>
    <submittedName>
        <fullName evidence="1">Uncharacterized protein</fullName>
    </submittedName>
</protein>
<dbReference type="RefSeq" id="WP_109945881.1">
    <property type="nucleotide sequence ID" value="NZ_QGGF01000474.1"/>
</dbReference>
<gene>
    <name evidence="1" type="ORF">DLJ46_18455</name>
</gene>
<keyword evidence="2" id="KW-1185">Reference proteome</keyword>